<feature type="transmembrane region" description="Helical" evidence="2">
    <location>
        <begin position="308"/>
        <end position="331"/>
    </location>
</feature>
<protein>
    <submittedName>
        <fullName evidence="4">Uncharacterized protein</fullName>
    </submittedName>
</protein>
<keyword evidence="5" id="KW-1185">Reference proteome</keyword>
<feature type="chain" id="PRO_5002742942" evidence="3">
    <location>
        <begin position="19"/>
        <end position="381"/>
    </location>
</feature>
<sequence>MARLVLLALVVLVAAVAANPASLVAQAAFRLQPTMAALEHEIHRRSLCDVAISDDDATIAGMSLVDICNDIVSACDMTKLFESLGCVSKVMERLAALQTASLPSCLDDAKWFANLTATYSQEFRSLFDSLCDVDGEMSCLERFIALLDSCGLDEIVKDFGIMDLSFVFATLETVCHKAPDGTYCGAKQFEVMEMGFVEGDADSLRACNDFNCTPECRDYMKMLRDELGCCIAETLEIQAVMADHLDPSLLDIIPSGFYAGDYFAVCDVTAPTEPCDKEFFDMLHSKSSPAPSTQPTADGGKKKKSNSAMAVTAVTAVACVLAVGALVAYVVHRRRSARVDLAYQPVGDIQNGAFDSDDDDELLADPPFLDRSNELAGSSEA</sequence>
<evidence type="ECO:0000256" key="3">
    <source>
        <dbReference type="SAM" id="SignalP"/>
    </source>
</evidence>
<keyword evidence="2" id="KW-1133">Transmembrane helix</keyword>
<dbReference type="RefSeq" id="XP_001748963.1">
    <property type="nucleotide sequence ID" value="XM_001748911.1"/>
</dbReference>
<dbReference type="KEGG" id="mbr:MONBRDRAFT_28456"/>
<dbReference type="Proteomes" id="UP000001357">
    <property type="component" value="Unassembled WGS sequence"/>
</dbReference>
<gene>
    <name evidence="4" type="ORF">MONBRDRAFT_28456</name>
</gene>
<evidence type="ECO:0000313" key="5">
    <source>
        <dbReference type="Proteomes" id="UP000001357"/>
    </source>
</evidence>
<proteinExistence type="predicted"/>
<reference evidence="4 5" key="1">
    <citation type="journal article" date="2008" name="Nature">
        <title>The genome of the choanoflagellate Monosiga brevicollis and the origin of metazoans.</title>
        <authorList>
            <consortium name="JGI Sequencing"/>
            <person name="King N."/>
            <person name="Westbrook M.J."/>
            <person name="Young S.L."/>
            <person name="Kuo A."/>
            <person name="Abedin M."/>
            <person name="Chapman J."/>
            <person name="Fairclough S."/>
            <person name="Hellsten U."/>
            <person name="Isogai Y."/>
            <person name="Letunic I."/>
            <person name="Marr M."/>
            <person name="Pincus D."/>
            <person name="Putnam N."/>
            <person name="Rokas A."/>
            <person name="Wright K.J."/>
            <person name="Zuzow R."/>
            <person name="Dirks W."/>
            <person name="Good M."/>
            <person name="Goodstein D."/>
            <person name="Lemons D."/>
            <person name="Li W."/>
            <person name="Lyons J.B."/>
            <person name="Morris A."/>
            <person name="Nichols S."/>
            <person name="Richter D.J."/>
            <person name="Salamov A."/>
            <person name="Bork P."/>
            <person name="Lim W.A."/>
            <person name="Manning G."/>
            <person name="Miller W.T."/>
            <person name="McGinnis W."/>
            <person name="Shapiro H."/>
            <person name="Tjian R."/>
            <person name="Grigoriev I.V."/>
            <person name="Rokhsar D."/>
        </authorList>
    </citation>
    <scope>NUCLEOTIDE SEQUENCE [LARGE SCALE GENOMIC DNA]</scope>
    <source>
        <strain evidence="5">MX1 / ATCC 50154</strain>
    </source>
</reference>
<keyword evidence="2" id="KW-0812">Transmembrane</keyword>
<organism evidence="4 5">
    <name type="scientific">Monosiga brevicollis</name>
    <name type="common">Choanoflagellate</name>
    <dbReference type="NCBI Taxonomy" id="81824"/>
    <lineage>
        <taxon>Eukaryota</taxon>
        <taxon>Choanoflagellata</taxon>
        <taxon>Craspedida</taxon>
        <taxon>Salpingoecidae</taxon>
        <taxon>Monosiga</taxon>
    </lineage>
</organism>
<dbReference type="EMBL" id="CH991567">
    <property type="protein sequence ID" value="EDQ86293.1"/>
    <property type="molecule type" value="Genomic_DNA"/>
</dbReference>
<dbReference type="AlphaFoldDB" id="A9V881"/>
<dbReference type="OMA" id="CDDACHA"/>
<evidence type="ECO:0000256" key="1">
    <source>
        <dbReference type="SAM" id="MobiDB-lite"/>
    </source>
</evidence>
<dbReference type="GeneID" id="5894253"/>
<feature type="signal peptide" evidence="3">
    <location>
        <begin position="1"/>
        <end position="18"/>
    </location>
</feature>
<accession>A9V881</accession>
<keyword evidence="3" id="KW-0732">Signal</keyword>
<dbReference type="InParanoid" id="A9V881"/>
<name>A9V881_MONBE</name>
<evidence type="ECO:0000256" key="2">
    <source>
        <dbReference type="SAM" id="Phobius"/>
    </source>
</evidence>
<evidence type="ECO:0000313" key="4">
    <source>
        <dbReference type="EMBL" id="EDQ86293.1"/>
    </source>
</evidence>
<feature type="region of interest" description="Disordered" evidence="1">
    <location>
        <begin position="350"/>
        <end position="381"/>
    </location>
</feature>
<keyword evidence="2" id="KW-0472">Membrane</keyword>